<feature type="signal peptide" evidence="1">
    <location>
        <begin position="1"/>
        <end position="34"/>
    </location>
</feature>
<organism evidence="3 4">
    <name type="scientific">Nonomuraea longispora</name>
    <dbReference type="NCBI Taxonomy" id="1848320"/>
    <lineage>
        <taxon>Bacteria</taxon>
        <taxon>Bacillati</taxon>
        <taxon>Actinomycetota</taxon>
        <taxon>Actinomycetes</taxon>
        <taxon>Streptosporangiales</taxon>
        <taxon>Streptosporangiaceae</taxon>
        <taxon>Nonomuraea</taxon>
    </lineage>
</organism>
<dbReference type="InterPro" id="IPR032466">
    <property type="entry name" value="Metal_Hydrolase"/>
</dbReference>
<dbReference type="Gene3D" id="2.30.40.10">
    <property type="entry name" value="Urease, subunit C, domain 1"/>
    <property type="match status" value="1"/>
</dbReference>
<dbReference type="InterPro" id="IPR013108">
    <property type="entry name" value="Amidohydro_3"/>
</dbReference>
<protein>
    <submittedName>
        <fullName evidence="3">Amidohydrolase</fullName>
    </submittedName>
</protein>
<comment type="caution">
    <text evidence="3">The sequence shown here is derived from an EMBL/GenBank/DDBJ whole genome shotgun (WGS) entry which is preliminary data.</text>
</comment>
<dbReference type="SUPFAM" id="SSF51556">
    <property type="entry name" value="Metallo-dependent hydrolases"/>
    <property type="match status" value="1"/>
</dbReference>
<dbReference type="PROSITE" id="PS51318">
    <property type="entry name" value="TAT"/>
    <property type="match status" value="1"/>
</dbReference>
<dbReference type="EMBL" id="SMJZ01000004">
    <property type="protein sequence ID" value="TDC11038.1"/>
    <property type="molecule type" value="Genomic_DNA"/>
</dbReference>
<evidence type="ECO:0000313" key="4">
    <source>
        <dbReference type="Proteomes" id="UP000295157"/>
    </source>
</evidence>
<sequence length="615" mass="64933">MSSPVNRRKFFRDAAAVSAGAALAGALPASPALAHGPGKGPADLIIHNGRVVVMDRRMRIAQAVAIRGGVVIGVGNDRDMLKLSGRRTQSVDAGGGTVLPGINDSHVHLNGLGFDLPPFNINVDTATLEELVGLVAAAAAGATSPGSWIRGGGWNENRLPRAPRRTDLDPVSGDHPVILRDFSGHMLAVNSKVLHLAGIDRDTVPPPGGVIEKDDAGEPTGVLREGAQGLVQAIVPPFTPEETENAIKTGIRLLHAQGITSMTDPGIGYSQLDLYRRMSLEGALAMRMTVLITGGRSPEEVRDTLAAFQQPRGVDPRLLRVAGCKLIIDGVPTAAQTAWLHEPYVDGRNGAPVIAGATIEEAVANIHEMIKLVHDSRLQVGTHATGDAGIDAVVSAYLAAMRGNRRFHDPRHYVIHGDLTPVGTLRTMARNGIGANMNATIKYLLGRTLDANLGPERTDYQWPYRTALDLGVKVTSASDAPVTPPSWRQGVQSAVLREGRFGGVAGEAERISVEEALVSYTRTSAWQDRAERWKGTLAVGMAGDVCVLAGDVLDGDPHTIVDMPIAATVLDGTVVYDGTSSDAAVVEAMTPAAIERRNAYGAACMQAGLCCCQRH</sequence>
<dbReference type="Proteomes" id="UP000295157">
    <property type="component" value="Unassembled WGS sequence"/>
</dbReference>
<evidence type="ECO:0000313" key="3">
    <source>
        <dbReference type="EMBL" id="TDC11038.1"/>
    </source>
</evidence>
<keyword evidence="4" id="KW-1185">Reference proteome</keyword>
<keyword evidence="1" id="KW-0732">Signal</keyword>
<dbReference type="Pfam" id="PF07969">
    <property type="entry name" value="Amidohydro_3"/>
    <property type="match status" value="1"/>
</dbReference>
<dbReference type="PANTHER" id="PTHR22642:SF2">
    <property type="entry name" value="PROTEIN LONG AFTER FAR-RED 3"/>
    <property type="match status" value="1"/>
</dbReference>
<feature type="domain" description="Amidohydrolase 3" evidence="2">
    <location>
        <begin position="91"/>
        <end position="576"/>
    </location>
</feature>
<dbReference type="Gene3D" id="3.10.310.70">
    <property type="match status" value="1"/>
</dbReference>
<dbReference type="CDD" id="cd01300">
    <property type="entry name" value="YtcJ_like"/>
    <property type="match status" value="1"/>
</dbReference>
<dbReference type="InterPro" id="IPR011059">
    <property type="entry name" value="Metal-dep_hydrolase_composite"/>
</dbReference>
<dbReference type="InterPro" id="IPR033932">
    <property type="entry name" value="YtcJ-like"/>
</dbReference>
<dbReference type="OrthoDB" id="3173428at2"/>
<feature type="chain" id="PRO_5020437528" evidence="1">
    <location>
        <begin position="35"/>
        <end position="615"/>
    </location>
</feature>
<dbReference type="InterPro" id="IPR006311">
    <property type="entry name" value="TAT_signal"/>
</dbReference>
<dbReference type="Gene3D" id="3.20.20.140">
    <property type="entry name" value="Metal-dependent hydrolases"/>
    <property type="match status" value="1"/>
</dbReference>
<reference evidence="3 4" key="1">
    <citation type="submission" date="2019-02" db="EMBL/GenBank/DDBJ databases">
        <title>Draft genome sequences of novel Actinobacteria.</title>
        <authorList>
            <person name="Sahin N."/>
            <person name="Ay H."/>
            <person name="Saygin H."/>
        </authorList>
    </citation>
    <scope>NUCLEOTIDE SEQUENCE [LARGE SCALE GENOMIC DNA]</scope>
    <source>
        <strain evidence="3 4">KC201</strain>
    </source>
</reference>
<dbReference type="SUPFAM" id="SSF51338">
    <property type="entry name" value="Composite domain of metallo-dependent hydrolases"/>
    <property type="match status" value="1"/>
</dbReference>
<keyword evidence="3" id="KW-0378">Hydrolase</keyword>
<name>A0A4R4NNG6_9ACTN</name>
<accession>A0A4R4NNG6</accession>
<evidence type="ECO:0000259" key="2">
    <source>
        <dbReference type="Pfam" id="PF07969"/>
    </source>
</evidence>
<evidence type="ECO:0000256" key="1">
    <source>
        <dbReference type="SAM" id="SignalP"/>
    </source>
</evidence>
<dbReference type="AlphaFoldDB" id="A0A4R4NNG6"/>
<dbReference type="PANTHER" id="PTHR22642">
    <property type="entry name" value="IMIDAZOLONEPROPIONASE"/>
    <property type="match status" value="1"/>
</dbReference>
<dbReference type="GO" id="GO:0016810">
    <property type="term" value="F:hydrolase activity, acting on carbon-nitrogen (but not peptide) bonds"/>
    <property type="evidence" value="ECO:0007669"/>
    <property type="project" value="InterPro"/>
</dbReference>
<proteinExistence type="predicted"/>
<gene>
    <name evidence="3" type="ORF">E1267_02300</name>
</gene>